<accession>A0A0G0WQQ7</accession>
<dbReference type="Gene3D" id="3.40.1050.10">
    <property type="entry name" value="Carbonic anhydrase"/>
    <property type="match status" value="1"/>
</dbReference>
<dbReference type="InterPro" id="IPR036874">
    <property type="entry name" value="Carbonic_anhydrase_sf"/>
</dbReference>
<name>A0A0G0WQQ7_9BACT</name>
<reference evidence="1 2" key="1">
    <citation type="journal article" date="2015" name="Nature">
        <title>rRNA introns, odd ribosomes, and small enigmatic genomes across a large radiation of phyla.</title>
        <authorList>
            <person name="Brown C.T."/>
            <person name="Hug L.A."/>
            <person name="Thomas B.C."/>
            <person name="Sharon I."/>
            <person name="Castelle C.J."/>
            <person name="Singh A."/>
            <person name="Wilkins M.J."/>
            <person name="Williams K.H."/>
            <person name="Banfield J.F."/>
        </authorList>
    </citation>
    <scope>NUCLEOTIDE SEQUENCE [LARGE SCALE GENOMIC DNA]</scope>
</reference>
<dbReference type="SUPFAM" id="SSF53056">
    <property type="entry name" value="beta-carbonic anhydrase, cab"/>
    <property type="match status" value="1"/>
</dbReference>
<dbReference type="GO" id="GO:0004089">
    <property type="term" value="F:carbonate dehydratase activity"/>
    <property type="evidence" value="ECO:0007669"/>
    <property type="project" value="InterPro"/>
</dbReference>
<sequence>MSHTCSAAFVRCMDFRLTPAVEDFFRTHELSEDADVISLAGAAKGLADGKGSFLESQIDLSKRLHEIKKVILVNHTDCGAYGGHAAFASSEEEQVKHVSDLHTAKEQIQSSHPELEVELWLAYIEENGNVHIEEVA</sequence>
<dbReference type="InterPro" id="IPR046871">
    <property type="entry name" value="Pro_CA_2"/>
</dbReference>
<comment type="caution">
    <text evidence="1">The sequence shown here is derived from an EMBL/GenBank/DDBJ whole genome shotgun (WGS) entry which is preliminary data.</text>
</comment>
<evidence type="ECO:0000313" key="1">
    <source>
        <dbReference type="EMBL" id="KKR86815.1"/>
    </source>
</evidence>
<dbReference type="AlphaFoldDB" id="A0A0G0WQQ7"/>
<organism evidence="1 2">
    <name type="scientific">Candidatus Uhrbacteria bacterium GW2011_GWC2_41_11</name>
    <dbReference type="NCBI Taxonomy" id="1618985"/>
    <lineage>
        <taxon>Bacteria</taxon>
        <taxon>Candidatus Uhriibacteriota</taxon>
    </lineage>
</organism>
<evidence type="ECO:0008006" key="3">
    <source>
        <dbReference type="Google" id="ProtNLM"/>
    </source>
</evidence>
<dbReference type="Proteomes" id="UP000034616">
    <property type="component" value="Unassembled WGS sequence"/>
</dbReference>
<dbReference type="GO" id="GO:0008270">
    <property type="term" value="F:zinc ion binding"/>
    <property type="evidence" value="ECO:0007669"/>
    <property type="project" value="InterPro"/>
</dbReference>
<dbReference type="EMBL" id="LCAH01000008">
    <property type="protein sequence ID" value="KKR86815.1"/>
    <property type="molecule type" value="Genomic_DNA"/>
</dbReference>
<protein>
    <recommendedName>
        <fullName evidence="3">Carbonic anhydrase</fullName>
    </recommendedName>
</protein>
<proteinExistence type="predicted"/>
<evidence type="ECO:0000313" key="2">
    <source>
        <dbReference type="Proteomes" id="UP000034616"/>
    </source>
</evidence>
<gene>
    <name evidence="1" type="ORF">UU35_C0008G0029</name>
</gene>
<dbReference type="Pfam" id="PF20393">
    <property type="entry name" value="Pro_CA_2"/>
    <property type="match status" value="1"/>
</dbReference>